<protein>
    <submittedName>
        <fullName evidence="3">Uncharacterized protein</fullName>
    </submittedName>
</protein>
<proteinExistence type="predicted"/>
<evidence type="ECO:0000256" key="2">
    <source>
        <dbReference type="SAM" id="SignalP"/>
    </source>
</evidence>
<gene>
    <name evidence="3" type="ORF">QJT80_09835</name>
</gene>
<evidence type="ECO:0000256" key="1">
    <source>
        <dbReference type="SAM" id="MobiDB-lite"/>
    </source>
</evidence>
<organism evidence="3">
    <name type="scientific">Candidatus Thiocaldithrix dubininis</name>
    <dbReference type="NCBI Taxonomy" id="3080823"/>
    <lineage>
        <taxon>Bacteria</taxon>
        <taxon>Pseudomonadati</taxon>
        <taxon>Pseudomonadota</taxon>
        <taxon>Gammaproteobacteria</taxon>
        <taxon>Thiotrichales</taxon>
        <taxon>Thiotrichaceae</taxon>
        <taxon>Candidatus Thiocaldithrix</taxon>
    </lineage>
</organism>
<keyword evidence="2" id="KW-0732">Signal</keyword>
<feature type="chain" id="PRO_5041717436" evidence="2">
    <location>
        <begin position="24"/>
        <end position="69"/>
    </location>
</feature>
<feature type="region of interest" description="Disordered" evidence="1">
    <location>
        <begin position="24"/>
        <end position="55"/>
    </location>
</feature>
<evidence type="ECO:0000313" key="3">
    <source>
        <dbReference type="EMBL" id="WGZ89801.1"/>
    </source>
</evidence>
<sequence length="69" mass="7598">MNIKAFITLILSCLLLLGSSAFAKDDAPHSSRTESSFRSSGQYRINGDGTVTDTKNGLMWKRCSEGQQR</sequence>
<reference evidence="3" key="2">
    <citation type="submission" date="2023-04" db="EMBL/GenBank/DDBJ databases">
        <authorList>
            <person name="Beletskiy A.V."/>
            <person name="Mardanov A.V."/>
            <person name="Ravin N.V."/>
        </authorList>
    </citation>
    <scope>NUCLEOTIDE SEQUENCE</scope>
    <source>
        <strain evidence="3">GKL-01</strain>
    </source>
</reference>
<name>A0AA95H836_9GAMM</name>
<dbReference type="Proteomes" id="UP001300672">
    <property type="component" value="Chromosome"/>
</dbReference>
<dbReference type="KEGG" id="tdu:QJT80_09835"/>
<reference evidence="3" key="1">
    <citation type="journal article" date="2023" name="Int. J. Mol. Sci.">
        <title>Metagenomics Revealed a New Genus 'Candidatus Thiocaldithrix dubininis' gen. nov., sp. nov. and a New Species 'Candidatus Thiothrix putei' sp. nov. in the Family Thiotrichaceae, Some Members of Which Have Traits of Both Na+- and H+-Motive Energetics.</title>
        <authorList>
            <person name="Ravin N.V."/>
            <person name="Muntyan M.S."/>
            <person name="Smolyakov D.D."/>
            <person name="Rudenko T.S."/>
            <person name="Beletsky A.V."/>
            <person name="Mardanov A.V."/>
            <person name="Grabovich M.Y."/>
        </authorList>
    </citation>
    <scope>NUCLEOTIDE SEQUENCE</scope>
    <source>
        <strain evidence="3">GKL-01</strain>
    </source>
</reference>
<accession>A0AA95H836</accession>
<dbReference type="EMBL" id="CP124755">
    <property type="protein sequence ID" value="WGZ89801.1"/>
    <property type="molecule type" value="Genomic_DNA"/>
</dbReference>
<feature type="signal peptide" evidence="2">
    <location>
        <begin position="1"/>
        <end position="23"/>
    </location>
</feature>
<dbReference type="AlphaFoldDB" id="A0AA95H836"/>